<dbReference type="PRINTS" id="PR00507">
    <property type="entry name" value="N12N6MTFRASE"/>
</dbReference>
<dbReference type="AlphaFoldDB" id="A0A6C0BGN9"/>
<dbReference type="CDD" id="cd02440">
    <property type="entry name" value="AdoMet_MTases"/>
    <property type="match status" value="1"/>
</dbReference>
<comment type="catalytic activity">
    <reaction evidence="5">
        <text>a 2'-deoxyadenosine in DNA + S-adenosyl-L-methionine = an N(6)-methyl-2'-deoxyadenosine in DNA + S-adenosyl-L-homocysteine + H(+)</text>
        <dbReference type="Rhea" id="RHEA:15197"/>
        <dbReference type="Rhea" id="RHEA-COMP:12418"/>
        <dbReference type="Rhea" id="RHEA-COMP:12419"/>
        <dbReference type="ChEBI" id="CHEBI:15378"/>
        <dbReference type="ChEBI" id="CHEBI:57856"/>
        <dbReference type="ChEBI" id="CHEBI:59789"/>
        <dbReference type="ChEBI" id="CHEBI:90615"/>
        <dbReference type="ChEBI" id="CHEBI:90616"/>
        <dbReference type="EC" id="2.1.1.72"/>
    </reaction>
</comment>
<dbReference type="PANTHER" id="PTHR33841:SF1">
    <property type="entry name" value="DNA METHYLTRANSFERASE A"/>
    <property type="match status" value="1"/>
</dbReference>
<keyword evidence="4" id="KW-0949">S-adenosyl-L-methionine</keyword>
<dbReference type="InterPro" id="IPR050953">
    <property type="entry name" value="N4_N6_ade-DNA_methylase"/>
</dbReference>
<evidence type="ECO:0000256" key="5">
    <source>
        <dbReference type="ARBA" id="ARBA00047942"/>
    </source>
</evidence>
<dbReference type="InterPro" id="IPR002052">
    <property type="entry name" value="DNA_methylase_N6_adenine_CS"/>
</dbReference>
<dbReference type="GO" id="GO:0006304">
    <property type="term" value="P:DNA modification"/>
    <property type="evidence" value="ECO:0007669"/>
    <property type="project" value="InterPro"/>
</dbReference>
<dbReference type="Gene3D" id="3.40.50.150">
    <property type="entry name" value="Vaccinia Virus protein VP39"/>
    <property type="match status" value="1"/>
</dbReference>
<evidence type="ECO:0000256" key="2">
    <source>
        <dbReference type="ARBA" id="ARBA00022603"/>
    </source>
</evidence>
<dbReference type="GO" id="GO:0009007">
    <property type="term" value="F:site-specific DNA-methyltransferase (adenine-specific) activity"/>
    <property type="evidence" value="ECO:0007669"/>
    <property type="project" value="UniProtKB-EC"/>
</dbReference>
<accession>A0A6C0BGN9</accession>
<protein>
    <recommendedName>
        <fullName evidence="1">site-specific DNA-methyltransferase (adenine-specific)</fullName>
        <ecNumber evidence="1">2.1.1.72</ecNumber>
    </recommendedName>
</protein>
<dbReference type="PANTHER" id="PTHR33841">
    <property type="entry name" value="DNA METHYLTRANSFERASE YEEA-RELATED"/>
    <property type="match status" value="1"/>
</dbReference>
<evidence type="ECO:0000256" key="4">
    <source>
        <dbReference type="ARBA" id="ARBA00022691"/>
    </source>
</evidence>
<dbReference type="EMBL" id="MN739155">
    <property type="protein sequence ID" value="QHS91172.1"/>
    <property type="molecule type" value="Genomic_DNA"/>
</dbReference>
<keyword evidence="3" id="KW-0808">Transferase</keyword>
<proteinExistence type="predicted"/>
<keyword evidence="2" id="KW-0489">Methyltransferase</keyword>
<dbReference type="PROSITE" id="PS50157">
    <property type="entry name" value="ZINC_FINGER_C2H2_2"/>
    <property type="match status" value="1"/>
</dbReference>
<evidence type="ECO:0000256" key="1">
    <source>
        <dbReference type="ARBA" id="ARBA00011900"/>
    </source>
</evidence>
<sequence>MSDRECDVCGKEFTKKAGLLKHKQRKNPCKAPVRLIEATVHQTLVDAGVPHLEVPTTEFREVSKKFNSSMSKELRKEQGIFFTPKKVRDVLFEKLAECGVNPKVILEPSFGSGEFLLDAKRLYPEATLYGVEKNEELFASTQCPEANLVCCDFLDWKGKADLIIGNPPYFVLKTDHLSAKEKKVFASKNAEAMTGRPNIFILFLYKCLTEHLEEDGYLAFIIPTSLYNCSYYQPMRNYIQKHTTIKYVETLDKPGFYETGQDTMLIVLQKGKRNNDYIFQSASGNIYISPHYKELYDITKGTRTLADLGLGAKTGNVVWNQVKEHLAEEGTLLIYSSNINHSELKIDNLCGKERKQYVKDMKKPTLSGPLILVERGYGNSFSFNSVLVELEEFYAENHINVIYPKTEEAAENLNVVMRSFQDERSQKFVKWFIGNGSISATDLETIIPIF</sequence>
<dbReference type="Gene3D" id="3.30.160.60">
    <property type="entry name" value="Classic Zinc Finger"/>
    <property type="match status" value="1"/>
</dbReference>
<reference evidence="7" key="1">
    <citation type="journal article" date="2020" name="Nature">
        <title>Giant virus diversity and host interactions through global metagenomics.</title>
        <authorList>
            <person name="Schulz F."/>
            <person name="Roux S."/>
            <person name="Paez-Espino D."/>
            <person name="Jungbluth S."/>
            <person name="Walsh D.A."/>
            <person name="Denef V.J."/>
            <person name="McMahon K.D."/>
            <person name="Konstantinidis K.T."/>
            <person name="Eloe-Fadrosh E.A."/>
            <person name="Kyrpides N.C."/>
            <person name="Woyke T."/>
        </authorList>
    </citation>
    <scope>NUCLEOTIDE SEQUENCE</scope>
    <source>
        <strain evidence="7">GVMAG-M-3300013004-44</strain>
    </source>
</reference>
<evidence type="ECO:0000259" key="6">
    <source>
        <dbReference type="PROSITE" id="PS50157"/>
    </source>
</evidence>
<evidence type="ECO:0000256" key="3">
    <source>
        <dbReference type="ARBA" id="ARBA00022679"/>
    </source>
</evidence>
<dbReference type="Pfam" id="PF07669">
    <property type="entry name" value="Eco57I"/>
    <property type="match status" value="1"/>
</dbReference>
<evidence type="ECO:0000313" key="7">
    <source>
        <dbReference type="EMBL" id="QHS91172.1"/>
    </source>
</evidence>
<dbReference type="GO" id="GO:0003676">
    <property type="term" value="F:nucleic acid binding"/>
    <property type="evidence" value="ECO:0007669"/>
    <property type="project" value="InterPro"/>
</dbReference>
<dbReference type="PROSITE" id="PS00092">
    <property type="entry name" value="N6_MTASE"/>
    <property type="match status" value="1"/>
</dbReference>
<organism evidence="7">
    <name type="scientific">viral metagenome</name>
    <dbReference type="NCBI Taxonomy" id="1070528"/>
    <lineage>
        <taxon>unclassified sequences</taxon>
        <taxon>metagenomes</taxon>
        <taxon>organismal metagenomes</taxon>
    </lineage>
</organism>
<dbReference type="GO" id="GO:0032259">
    <property type="term" value="P:methylation"/>
    <property type="evidence" value="ECO:0007669"/>
    <property type="project" value="UniProtKB-KW"/>
</dbReference>
<feature type="domain" description="C2H2-type" evidence="6">
    <location>
        <begin position="4"/>
        <end position="32"/>
    </location>
</feature>
<dbReference type="InterPro" id="IPR013087">
    <property type="entry name" value="Znf_C2H2_type"/>
</dbReference>
<dbReference type="InterPro" id="IPR011639">
    <property type="entry name" value="MethylTrfase_TaqI-like_dom"/>
</dbReference>
<dbReference type="EC" id="2.1.1.72" evidence="1"/>
<dbReference type="SUPFAM" id="SSF53335">
    <property type="entry name" value="S-adenosyl-L-methionine-dependent methyltransferases"/>
    <property type="match status" value="1"/>
</dbReference>
<dbReference type="InterPro" id="IPR029063">
    <property type="entry name" value="SAM-dependent_MTases_sf"/>
</dbReference>
<name>A0A6C0BGN9_9ZZZZ</name>